<proteinExistence type="predicted"/>
<feature type="coiled-coil region" evidence="5">
    <location>
        <begin position="66"/>
        <end position="111"/>
    </location>
</feature>
<dbReference type="Ensembl" id="ENSCABT00000025421.1">
    <property type="protein sequence ID" value="ENSCABP00000023206.1"/>
    <property type="gene ID" value="ENSCABG00000017086.1"/>
</dbReference>
<dbReference type="InterPro" id="IPR001841">
    <property type="entry name" value="Znf_RING"/>
</dbReference>
<accession>A0A8C0QIA8</accession>
<sequence>VPISLRDEATCSICLSFFTDPVTIDCGHNFCRACIAQCWERPDTDISCPQCRETFPQRTLRPNRQLGNLAEILEELDKEIVKIQDENVTKLSEEISRLSDLINEIEEKYQQPTSQFLQVRRLETPRSLPRQGRDSE</sequence>
<evidence type="ECO:0000313" key="7">
    <source>
        <dbReference type="Ensembl" id="ENSCABP00000023206.1"/>
    </source>
</evidence>
<dbReference type="SUPFAM" id="SSF57850">
    <property type="entry name" value="RING/U-box"/>
    <property type="match status" value="1"/>
</dbReference>
<evidence type="ECO:0000313" key="8">
    <source>
        <dbReference type="Proteomes" id="UP000694404"/>
    </source>
</evidence>
<dbReference type="PANTHER" id="PTHR24103">
    <property type="entry name" value="E3 UBIQUITIN-PROTEIN LIGASE TRIM"/>
    <property type="match status" value="1"/>
</dbReference>
<evidence type="ECO:0000256" key="1">
    <source>
        <dbReference type="ARBA" id="ARBA00022723"/>
    </source>
</evidence>
<evidence type="ECO:0000259" key="6">
    <source>
        <dbReference type="PROSITE" id="PS50089"/>
    </source>
</evidence>
<dbReference type="GO" id="GO:0008270">
    <property type="term" value="F:zinc ion binding"/>
    <property type="evidence" value="ECO:0007669"/>
    <property type="project" value="UniProtKB-KW"/>
</dbReference>
<evidence type="ECO:0000256" key="3">
    <source>
        <dbReference type="ARBA" id="ARBA00022833"/>
    </source>
</evidence>
<evidence type="ECO:0000256" key="5">
    <source>
        <dbReference type="SAM" id="Coils"/>
    </source>
</evidence>
<evidence type="ECO:0000256" key="4">
    <source>
        <dbReference type="PROSITE-ProRule" id="PRU00175"/>
    </source>
</evidence>
<keyword evidence="8" id="KW-1185">Reference proteome</keyword>
<protein>
    <recommendedName>
        <fullName evidence="6">RING-type domain-containing protein</fullName>
    </recommendedName>
</protein>
<organism evidence="7 8">
    <name type="scientific">Chelonoidis abingdonii</name>
    <name type="common">Abingdon island giant tortoise</name>
    <name type="synonym">Testudo abingdonii</name>
    <dbReference type="NCBI Taxonomy" id="106734"/>
    <lineage>
        <taxon>Eukaryota</taxon>
        <taxon>Metazoa</taxon>
        <taxon>Chordata</taxon>
        <taxon>Craniata</taxon>
        <taxon>Vertebrata</taxon>
        <taxon>Euteleostomi</taxon>
        <taxon>Archelosauria</taxon>
        <taxon>Testudinata</taxon>
        <taxon>Testudines</taxon>
        <taxon>Cryptodira</taxon>
        <taxon>Durocryptodira</taxon>
        <taxon>Testudinoidea</taxon>
        <taxon>Testudinidae</taxon>
        <taxon>Chelonoidis</taxon>
    </lineage>
</organism>
<dbReference type="OMA" id="NSLNLWA"/>
<keyword evidence="5" id="KW-0175">Coiled coil</keyword>
<dbReference type="Pfam" id="PF15227">
    <property type="entry name" value="zf-C3HC4_4"/>
    <property type="match status" value="1"/>
</dbReference>
<dbReference type="GeneTree" id="ENSGT01030000234669"/>
<keyword evidence="2 4" id="KW-0863">Zinc-finger</keyword>
<dbReference type="PROSITE" id="PS00518">
    <property type="entry name" value="ZF_RING_1"/>
    <property type="match status" value="1"/>
</dbReference>
<dbReference type="Gene3D" id="3.30.40.10">
    <property type="entry name" value="Zinc/RING finger domain, C3HC4 (zinc finger)"/>
    <property type="match status" value="1"/>
</dbReference>
<dbReference type="AlphaFoldDB" id="A0A8C0QIA8"/>
<reference evidence="7" key="2">
    <citation type="submission" date="2025-09" db="UniProtKB">
        <authorList>
            <consortium name="Ensembl"/>
        </authorList>
    </citation>
    <scope>IDENTIFICATION</scope>
</reference>
<dbReference type="SMART" id="SM00184">
    <property type="entry name" value="RING"/>
    <property type="match status" value="1"/>
</dbReference>
<dbReference type="PROSITE" id="PS50089">
    <property type="entry name" value="ZF_RING_2"/>
    <property type="match status" value="1"/>
</dbReference>
<feature type="domain" description="RING-type" evidence="6">
    <location>
        <begin position="11"/>
        <end position="52"/>
    </location>
</feature>
<name>A0A8C0QIA8_CHEAB</name>
<dbReference type="InterPro" id="IPR013083">
    <property type="entry name" value="Znf_RING/FYVE/PHD"/>
</dbReference>
<dbReference type="InterPro" id="IPR050143">
    <property type="entry name" value="TRIM/RBCC"/>
</dbReference>
<keyword evidence="1" id="KW-0479">Metal-binding</keyword>
<dbReference type="Proteomes" id="UP000694404">
    <property type="component" value="Unplaced"/>
</dbReference>
<dbReference type="CDD" id="cd16594">
    <property type="entry name" value="RING-HC_TRIM7-like_C-IV"/>
    <property type="match status" value="1"/>
</dbReference>
<reference evidence="7" key="1">
    <citation type="submission" date="2025-08" db="UniProtKB">
        <authorList>
            <consortium name="Ensembl"/>
        </authorList>
    </citation>
    <scope>IDENTIFICATION</scope>
</reference>
<evidence type="ECO:0000256" key="2">
    <source>
        <dbReference type="ARBA" id="ARBA00022771"/>
    </source>
</evidence>
<dbReference type="InterPro" id="IPR017907">
    <property type="entry name" value="Znf_RING_CS"/>
</dbReference>
<keyword evidence="3" id="KW-0862">Zinc</keyword>